<dbReference type="PANTHER" id="PTHR11749">
    <property type="entry name" value="RIBULOSE-5-PHOSPHATE-3-EPIMERASE"/>
    <property type="match status" value="1"/>
</dbReference>
<protein>
    <submittedName>
        <fullName evidence="3">Ribulose-phosphate 3-epimerase</fullName>
    </submittedName>
</protein>
<dbReference type="EMBL" id="CP063767">
    <property type="protein sequence ID" value="QOY60436.1"/>
    <property type="molecule type" value="Genomic_DNA"/>
</dbReference>
<dbReference type="RefSeq" id="WP_194370880.1">
    <property type="nucleotide sequence ID" value="NZ_CP063767.1"/>
</dbReference>
<evidence type="ECO:0000256" key="1">
    <source>
        <dbReference type="ARBA" id="ARBA00022723"/>
    </source>
</evidence>
<dbReference type="CDD" id="cd00429">
    <property type="entry name" value="RPE"/>
    <property type="match status" value="1"/>
</dbReference>
<dbReference type="Gene3D" id="3.20.20.70">
    <property type="entry name" value="Aldolase class I"/>
    <property type="match status" value="1"/>
</dbReference>
<dbReference type="GO" id="GO:0046872">
    <property type="term" value="F:metal ion binding"/>
    <property type="evidence" value="ECO:0007669"/>
    <property type="project" value="UniProtKB-KW"/>
</dbReference>
<dbReference type="InterPro" id="IPR011060">
    <property type="entry name" value="RibuloseP-bd_barrel"/>
</dbReference>
<dbReference type="GO" id="GO:0005975">
    <property type="term" value="P:carbohydrate metabolic process"/>
    <property type="evidence" value="ECO:0007669"/>
    <property type="project" value="InterPro"/>
</dbReference>
<dbReference type="NCBIfam" id="NF004076">
    <property type="entry name" value="PRK05581.1-4"/>
    <property type="match status" value="1"/>
</dbReference>
<reference evidence="3 4" key="1">
    <citation type="submission" date="2020-10" db="EMBL/GenBank/DDBJ databases">
        <title>Olsenella immobilis sp.nov., isolated from the mud in a fermentation cellar used for the production of Chinese strong-flavoured liquor.</title>
        <authorList>
            <person name="Lu L."/>
        </authorList>
    </citation>
    <scope>NUCLEOTIDE SEQUENCE [LARGE SCALE GENOMIC DNA]</scope>
    <source>
        <strain evidence="3 4">LZLJ-2</strain>
    </source>
</reference>
<dbReference type="InterPro" id="IPR000056">
    <property type="entry name" value="Ribul_P_3_epim-like"/>
</dbReference>
<dbReference type="Proteomes" id="UP000593735">
    <property type="component" value="Chromosome"/>
</dbReference>
<dbReference type="SUPFAM" id="SSF51366">
    <property type="entry name" value="Ribulose-phoshate binding barrel"/>
    <property type="match status" value="1"/>
</dbReference>
<evidence type="ECO:0000256" key="2">
    <source>
        <dbReference type="ARBA" id="ARBA00023235"/>
    </source>
</evidence>
<keyword evidence="4" id="KW-1185">Reference proteome</keyword>
<organism evidence="3 4">
    <name type="scientific">Thermophilibacter immobilis</name>
    <dbReference type="NCBI Taxonomy" id="2779519"/>
    <lineage>
        <taxon>Bacteria</taxon>
        <taxon>Bacillati</taxon>
        <taxon>Actinomycetota</taxon>
        <taxon>Coriobacteriia</taxon>
        <taxon>Coriobacteriales</taxon>
        <taxon>Atopobiaceae</taxon>
        <taxon>Thermophilibacter</taxon>
    </lineage>
</organism>
<dbReference type="KEGG" id="tio:INP52_08530"/>
<keyword evidence="2" id="KW-0413">Isomerase</keyword>
<evidence type="ECO:0000313" key="4">
    <source>
        <dbReference type="Proteomes" id="UP000593735"/>
    </source>
</evidence>
<keyword evidence="1" id="KW-0479">Metal-binding</keyword>
<dbReference type="AlphaFoldDB" id="A0A7S7RTP8"/>
<dbReference type="Pfam" id="PF00834">
    <property type="entry name" value="Ribul_P_3_epim"/>
    <property type="match status" value="1"/>
</dbReference>
<name>A0A7S7RTP8_9ACTN</name>
<dbReference type="GO" id="GO:0016857">
    <property type="term" value="F:racemase and epimerase activity, acting on carbohydrates and derivatives"/>
    <property type="evidence" value="ECO:0007669"/>
    <property type="project" value="InterPro"/>
</dbReference>
<proteinExistence type="predicted"/>
<accession>A0A7S7RTP8</accession>
<dbReference type="InterPro" id="IPR013785">
    <property type="entry name" value="Aldolase_TIM"/>
</dbReference>
<gene>
    <name evidence="3" type="ORF">INP52_08530</name>
</gene>
<sequence>MLLCPSMMCADFSRLGEETDELAAAGADIFHLDVMDGSFVPNFGLGQYDVEAICRRTDVPCDIHLMAAQPDVFIDLAAQSGVKIVYVHTDAVQPINSTLLKIAELGMKAGIVVDPGVSFESVRYSLPTVDYVLIMTVNPGFAGQTYLDYVNPKIEEFAAHKEEFGYQIIIDGACSAQVIKQAETLGADGAVLGTSALFGKGRPYAEIMKDLRRL</sequence>
<evidence type="ECO:0000313" key="3">
    <source>
        <dbReference type="EMBL" id="QOY60436.1"/>
    </source>
</evidence>